<accession>G3A8S0</accession>
<dbReference type="EMBL" id="FR854090">
    <property type="protein sequence ID" value="CCA87653.1"/>
    <property type="molecule type" value="Genomic_DNA"/>
</dbReference>
<evidence type="ECO:0000313" key="1">
    <source>
        <dbReference type="EMBL" id="CCA87653.1"/>
    </source>
</evidence>
<reference evidence="1" key="1">
    <citation type="journal article" date="2011" name="PLoS ONE">
        <title>Ralstonia syzygii, the Blood Disease Bacterium and some Asian R. solanacearum strains form a single genomic species despite divergent lifestyles.</title>
        <authorList>
            <person name="Remenant B."/>
            <person name="de Cambiaire J.C."/>
            <person name="Cellier G."/>
            <person name="Jacobs J.M."/>
            <person name="Mangenot S."/>
            <person name="Barbe V."/>
            <person name="Lajus A."/>
            <person name="Vallenet D."/>
            <person name="Medigue C."/>
            <person name="Fegan M."/>
            <person name="Allen C."/>
            <person name="Prior P."/>
        </authorList>
    </citation>
    <scope>NUCLEOTIDE SEQUENCE</scope>
    <source>
        <strain evidence="1">R24</strain>
    </source>
</reference>
<proteinExistence type="predicted"/>
<organism evidence="1">
    <name type="scientific">Ralstonia syzygii R24</name>
    <dbReference type="NCBI Taxonomy" id="907261"/>
    <lineage>
        <taxon>Bacteria</taxon>
        <taxon>Pseudomonadati</taxon>
        <taxon>Pseudomonadota</taxon>
        <taxon>Betaproteobacteria</taxon>
        <taxon>Burkholderiales</taxon>
        <taxon>Burkholderiaceae</taxon>
        <taxon>Ralstonia</taxon>
        <taxon>Ralstonia solanacearum species complex</taxon>
    </lineage>
</organism>
<gene>
    <name evidence="1" type="ORF">RALSY_mp10172</name>
</gene>
<dbReference type="AlphaFoldDB" id="G3A8S0"/>
<protein>
    <submittedName>
        <fullName evidence="1">Uncharacterized protein</fullName>
    </submittedName>
</protein>
<sequence>MHGAAFDEAAKHAFAEPADVLSHAMLGAYSAARWLAPFAKSGTQAGTNAELIQAMNQMAERGRAA</sequence>
<reference evidence="1" key="2">
    <citation type="submission" date="2011-04" db="EMBL/GenBank/DDBJ databases">
        <authorList>
            <person name="Genoscope - CEA"/>
        </authorList>
    </citation>
    <scope>NUCLEOTIDE SEQUENCE</scope>
    <source>
        <strain evidence="1">R24</strain>
    </source>
</reference>
<name>G3A8S0_9RALS</name>